<evidence type="ECO:0000256" key="7">
    <source>
        <dbReference type="RuleBase" id="RU366076"/>
    </source>
</evidence>
<keyword evidence="11" id="KW-1185">Reference proteome</keyword>
<feature type="domain" description="HIT" evidence="9">
    <location>
        <begin position="81"/>
        <end position="189"/>
    </location>
</feature>
<dbReference type="EC" id="3.6.1.29" evidence="7"/>
<feature type="site" description="Important for induction of apoptosis" evidence="5">
    <location>
        <position position="193"/>
    </location>
</feature>
<evidence type="ECO:0000256" key="1">
    <source>
        <dbReference type="ARBA" id="ARBA00022741"/>
    </source>
</evidence>
<evidence type="ECO:0000313" key="11">
    <source>
        <dbReference type="Proteomes" id="UP001172457"/>
    </source>
</evidence>
<dbReference type="PANTHER" id="PTHR46243">
    <property type="entry name" value="BIS(5'-ADENOSYL)-TRIPHOSPHATASE"/>
    <property type="match status" value="1"/>
</dbReference>
<comment type="caution">
    <text evidence="10">The sequence shown here is derived from an EMBL/GenBank/DDBJ whole genome shotgun (WGS) entry which is preliminary data.</text>
</comment>
<protein>
    <recommendedName>
        <fullName evidence="7">Bis(5'-adenosyl)-triphosphatase</fullName>
        <ecNumber evidence="7">3.6.1.29</ecNumber>
    </recommendedName>
</protein>
<dbReference type="FunFam" id="3.30.428.10:FF:000011">
    <property type="entry name" value="Fragile histidine triad"/>
    <property type="match status" value="1"/>
</dbReference>
<evidence type="ECO:0000256" key="8">
    <source>
        <dbReference type="SAM" id="MobiDB-lite"/>
    </source>
</evidence>
<organism evidence="10 11">
    <name type="scientific">Centaurea solstitialis</name>
    <name type="common">yellow star-thistle</name>
    <dbReference type="NCBI Taxonomy" id="347529"/>
    <lineage>
        <taxon>Eukaryota</taxon>
        <taxon>Viridiplantae</taxon>
        <taxon>Streptophyta</taxon>
        <taxon>Embryophyta</taxon>
        <taxon>Tracheophyta</taxon>
        <taxon>Spermatophyta</taxon>
        <taxon>Magnoliopsida</taxon>
        <taxon>eudicotyledons</taxon>
        <taxon>Gunneridae</taxon>
        <taxon>Pentapetalae</taxon>
        <taxon>asterids</taxon>
        <taxon>campanulids</taxon>
        <taxon>Asterales</taxon>
        <taxon>Asteraceae</taxon>
        <taxon>Carduoideae</taxon>
        <taxon>Cardueae</taxon>
        <taxon>Centaureinae</taxon>
        <taxon>Centaurea</taxon>
    </lineage>
</organism>
<evidence type="ECO:0000313" key="10">
    <source>
        <dbReference type="EMBL" id="KAJ9565180.1"/>
    </source>
</evidence>
<dbReference type="Proteomes" id="UP001172457">
    <property type="component" value="Chromosome 1"/>
</dbReference>
<comment type="cofactor">
    <cofactor evidence="7">
        <name>Mn(2+)</name>
        <dbReference type="ChEBI" id="CHEBI:29035"/>
    </cofactor>
</comment>
<accession>A0AA38U265</accession>
<dbReference type="Pfam" id="PF01230">
    <property type="entry name" value="HIT"/>
    <property type="match status" value="1"/>
</dbReference>
<evidence type="ECO:0000256" key="3">
    <source>
        <dbReference type="PIRSR" id="PIRSR639383-1"/>
    </source>
</evidence>
<feature type="short sequence motif" description="Histidine triad motif" evidence="6">
    <location>
        <begin position="174"/>
        <end position="178"/>
    </location>
</feature>
<evidence type="ECO:0000256" key="5">
    <source>
        <dbReference type="PIRSR" id="PIRSR639383-3"/>
    </source>
</evidence>
<gene>
    <name evidence="10" type="ORF">OSB04_001146</name>
</gene>
<feature type="binding site" evidence="4">
    <location>
        <begin position="169"/>
        <end position="172"/>
    </location>
    <ligand>
        <name>substrate</name>
    </ligand>
</feature>
<dbReference type="InterPro" id="IPR051884">
    <property type="entry name" value="Bis(5'-adenosyl)-TPase_reg"/>
</dbReference>
<keyword evidence="1 7" id="KW-0547">Nucleotide-binding</keyword>
<reference evidence="10" key="1">
    <citation type="submission" date="2023-03" db="EMBL/GenBank/DDBJ databases">
        <title>Chromosome-scale reference genome and RAD-based genetic map of yellow starthistle (Centaurea solstitialis) reveal putative structural variation and QTLs associated with invader traits.</title>
        <authorList>
            <person name="Reatini B."/>
            <person name="Cang F.A."/>
            <person name="Jiang Q."/>
            <person name="Mckibben M.T.W."/>
            <person name="Barker M.S."/>
            <person name="Rieseberg L.H."/>
            <person name="Dlugosch K.M."/>
        </authorList>
    </citation>
    <scope>NUCLEOTIDE SEQUENCE</scope>
    <source>
        <strain evidence="10">CAN-66</strain>
        <tissue evidence="10">Leaf</tissue>
    </source>
</reference>
<feature type="binding site" evidence="4">
    <location>
        <position position="178"/>
    </location>
    <ligand>
        <name>substrate</name>
    </ligand>
</feature>
<dbReference type="InterPro" id="IPR039383">
    <property type="entry name" value="FHIT"/>
</dbReference>
<evidence type="ECO:0000256" key="2">
    <source>
        <dbReference type="ARBA" id="ARBA00022801"/>
    </source>
</evidence>
<dbReference type="SUPFAM" id="SSF54197">
    <property type="entry name" value="HIT-like"/>
    <property type="match status" value="1"/>
</dbReference>
<dbReference type="PROSITE" id="PS51084">
    <property type="entry name" value="HIT_2"/>
    <property type="match status" value="1"/>
</dbReference>
<dbReference type="InterPro" id="IPR036265">
    <property type="entry name" value="HIT-like_sf"/>
</dbReference>
<feature type="region of interest" description="Disordered" evidence="8">
    <location>
        <begin position="212"/>
        <end position="233"/>
    </location>
</feature>
<evidence type="ECO:0000256" key="4">
    <source>
        <dbReference type="PIRSR" id="PIRSR639383-2"/>
    </source>
</evidence>
<dbReference type="Gene3D" id="3.30.428.10">
    <property type="entry name" value="HIT-like"/>
    <property type="match status" value="1"/>
</dbReference>
<dbReference type="CDD" id="cd01275">
    <property type="entry name" value="FHIT"/>
    <property type="match status" value="1"/>
</dbReference>
<comment type="catalytic activity">
    <reaction evidence="7">
        <text>P(1),P(3)-bis(5'-adenosyl) triphosphate + H2O = AMP + ADP + 2 H(+)</text>
        <dbReference type="Rhea" id="RHEA:13893"/>
        <dbReference type="ChEBI" id="CHEBI:15377"/>
        <dbReference type="ChEBI" id="CHEBI:15378"/>
        <dbReference type="ChEBI" id="CHEBI:58529"/>
        <dbReference type="ChEBI" id="CHEBI:456215"/>
        <dbReference type="ChEBI" id="CHEBI:456216"/>
        <dbReference type="EC" id="3.6.1.29"/>
    </reaction>
</comment>
<dbReference type="EMBL" id="JARYMX010000001">
    <property type="protein sequence ID" value="KAJ9565180.1"/>
    <property type="molecule type" value="Genomic_DNA"/>
</dbReference>
<name>A0AA38U265_9ASTR</name>
<keyword evidence="2 7" id="KW-0378">Hydrolase</keyword>
<evidence type="ECO:0000259" key="9">
    <source>
        <dbReference type="PROSITE" id="PS51084"/>
    </source>
</evidence>
<evidence type="ECO:0000256" key="6">
    <source>
        <dbReference type="PROSITE-ProRule" id="PRU00464"/>
    </source>
</evidence>
<dbReference type="GO" id="GO:0047627">
    <property type="term" value="F:adenylylsulfatase activity"/>
    <property type="evidence" value="ECO:0007669"/>
    <property type="project" value="UniProtKB-ARBA"/>
</dbReference>
<dbReference type="AlphaFoldDB" id="A0AA38U265"/>
<dbReference type="PANTHER" id="PTHR46243:SF1">
    <property type="entry name" value="BIS(5'-ADENOSYL)-TRIPHOSPHATASE"/>
    <property type="match status" value="1"/>
</dbReference>
<dbReference type="InterPro" id="IPR011146">
    <property type="entry name" value="HIT-like"/>
</dbReference>
<feature type="binding site" evidence="4">
    <location>
        <position position="163"/>
    </location>
    <ligand>
        <name>substrate</name>
    </ligand>
</feature>
<dbReference type="InterPro" id="IPR019808">
    <property type="entry name" value="Histidine_triad_CS"/>
</dbReference>
<sequence>MVVAGKSPKMMVVAGKVDREDGDRLLTFDSRVSSLLSPLSSSTFRSSLPLRRPVATAARFQIARASFCSSSSSSSKMEGEQEFKFGPYKIDTKEVFYSTRLSYALVNLRPLLPAHVLVCPRREVKRFVDLTTEETSDLWISAQKVGKLLENYHKASSLTFAIQDGPQAGQTVPHVHIHIVPRKGGDFENDEIYDAIDEKEKELKKTLDLDKERKDRSMDEMAKEADEYRKLFN</sequence>
<dbReference type="GO" id="GO:0000166">
    <property type="term" value="F:nucleotide binding"/>
    <property type="evidence" value="ECO:0007669"/>
    <property type="project" value="UniProtKB-KW"/>
</dbReference>
<feature type="active site" description="Tele-AMP-histidine intermediate" evidence="3">
    <location>
        <position position="176"/>
    </location>
</feature>
<dbReference type="PROSITE" id="PS00892">
    <property type="entry name" value="HIT_1"/>
    <property type="match status" value="1"/>
</dbReference>
<feature type="binding site" evidence="4">
    <location>
        <position position="107"/>
    </location>
    <ligand>
        <name>substrate</name>
    </ligand>
</feature>
<dbReference type="GO" id="GO:0047710">
    <property type="term" value="F:bis(5'-adenosyl)-triphosphatase activity"/>
    <property type="evidence" value="ECO:0007669"/>
    <property type="project" value="UniProtKB-UniRule"/>
</dbReference>
<proteinExistence type="predicted"/>